<dbReference type="EMBL" id="BKCJ010007558">
    <property type="protein sequence ID" value="GEU77861.1"/>
    <property type="molecule type" value="Genomic_DNA"/>
</dbReference>
<comment type="caution">
    <text evidence="1">The sequence shown here is derived from an EMBL/GenBank/DDBJ whole genome shotgun (WGS) entry which is preliminary data.</text>
</comment>
<gene>
    <name evidence="1" type="ORF">Tci_049839</name>
</gene>
<evidence type="ECO:0000313" key="1">
    <source>
        <dbReference type="EMBL" id="GEU77861.1"/>
    </source>
</evidence>
<proteinExistence type="predicted"/>
<dbReference type="AlphaFoldDB" id="A0A6L2MV32"/>
<organism evidence="1">
    <name type="scientific">Tanacetum cinerariifolium</name>
    <name type="common">Dalmatian daisy</name>
    <name type="synonym">Chrysanthemum cinerariifolium</name>
    <dbReference type="NCBI Taxonomy" id="118510"/>
    <lineage>
        <taxon>Eukaryota</taxon>
        <taxon>Viridiplantae</taxon>
        <taxon>Streptophyta</taxon>
        <taxon>Embryophyta</taxon>
        <taxon>Tracheophyta</taxon>
        <taxon>Spermatophyta</taxon>
        <taxon>Magnoliopsida</taxon>
        <taxon>eudicotyledons</taxon>
        <taxon>Gunneridae</taxon>
        <taxon>Pentapetalae</taxon>
        <taxon>asterids</taxon>
        <taxon>campanulids</taxon>
        <taxon>Asterales</taxon>
        <taxon>Asteraceae</taxon>
        <taxon>Asteroideae</taxon>
        <taxon>Anthemideae</taxon>
        <taxon>Anthemidinae</taxon>
        <taxon>Tanacetum</taxon>
    </lineage>
</organism>
<name>A0A6L2MV32_TANCI</name>
<evidence type="ECO:0008006" key="2">
    <source>
        <dbReference type="Google" id="ProtNLM"/>
    </source>
</evidence>
<accession>A0A6L2MV32</accession>
<reference evidence="1" key="1">
    <citation type="journal article" date="2019" name="Sci. Rep.">
        <title>Draft genome of Tanacetum cinerariifolium, the natural source of mosquito coil.</title>
        <authorList>
            <person name="Yamashiro T."/>
            <person name="Shiraishi A."/>
            <person name="Satake H."/>
            <person name="Nakayama K."/>
        </authorList>
    </citation>
    <scope>NUCLEOTIDE SEQUENCE</scope>
</reference>
<sequence length="690" mass="77468">MTSFGYRSNPRYAIKECSSCGTLYTRDCVCSIGTVEDKILVLKPPKNYARCTRCGYWVDGPHCQGCALLRQELEENLATHSLDFQYTSEPSNASTNVVNAPREPYVVKQDNGSFGMGKPVKDVLEQNVYGLSKGLCYICGHNQNSLNDSPRISKTSSQSPPNINHCCYECGDPLDGIFCKRCTCKSYGKDAYIGYNCPLTVPVISNPEPCNNQTIDELPQALPNFHPTFHSEAESPFTLDSTPTYVNESPNVFNPPPQPPVYPCEFYGNDAYSGHYCTPQTLFIYPEPCYKQDFNFPQNFQNVPQQYPCCDNCVVAHEPYQCQLVNHDCYHEQSFFYDFTSIGFDQWTSISTTKLNEFIKSCVENLVPNLSESEGENGCDVPAGFTTFSNVLFDDNYDSNSSDDQSLSVEDVREKIYANPLFDEEIIPMEIGQHSFNVESDLIGFMPNHDSSITISSKIDSLFNEFAGELTLLKSFSPGIDKTDCHPEKEIRFAKRLLYDNSSPRPLEEIVSDNSNAAIESFSPSPIPNKDSDPHMEEIDLYFNPDDPMPLGIDEEDDDDSERDIPILKELLDNYSLSLPTNESYHFDIPSPYRPPAKQPDGNTGTLNIKMLGDVSDQKVPIPNLTITRILNQEKSPDLLSHLGFEAFQPSAECSMIINGKNTPLLDVPLFHFYPLDHLNYRGIRPSSAT</sequence>
<protein>
    <recommendedName>
        <fullName evidence="2">Pre-mRNA splicing Prp18-interacting factor</fullName>
    </recommendedName>
</protein>